<accession>A0A1H2I0X4</accession>
<dbReference type="AlphaFoldDB" id="A0A1H2I0X4"/>
<name>A0A1H2I0X4_9GAMM</name>
<dbReference type="STRING" id="1434072.SAMN05216210_3465"/>
<evidence type="ECO:0000313" key="3">
    <source>
        <dbReference type="Proteomes" id="UP000243924"/>
    </source>
</evidence>
<keyword evidence="1" id="KW-0812">Transmembrane</keyword>
<proteinExistence type="predicted"/>
<evidence type="ECO:0000313" key="2">
    <source>
        <dbReference type="EMBL" id="SDU37729.1"/>
    </source>
</evidence>
<keyword evidence="3" id="KW-1185">Reference proteome</keyword>
<reference evidence="3" key="1">
    <citation type="submission" date="2016-10" db="EMBL/GenBank/DDBJ databases">
        <authorList>
            <person name="Varghese N."/>
            <person name="Submissions S."/>
        </authorList>
    </citation>
    <scope>NUCLEOTIDE SEQUENCE [LARGE SCALE GENOMIC DNA]</scope>
    <source>
        <strain evidence="3">CECT 8338</strain>
    </source>
</reference>
<feature type="transmembrane region" description="Helical" evidence="1">
    <location>
        <begin position="32"/>
        <end position="52"/>
    </location>
</feature>
<keyword evidence="1" id="KW-1133">Transmembrane helix</keyword>
<sequence length="133" mass="14191">MQCSGRVLLANNNAYRATTRDPIMRLLRQTTAVLAGILLSASVLAADNAYGYEESEPGIFAMTSDLLIARPLLLGVTAVGATVFVVSLPFTAMGGNIPEAGRELVVRPGRETFVRCLGCTKSGYGRKQQDGNR</sequence>
<feature type="transmembrane region" description="Helical" evidence="1">
    <location>
        <begin position="72"/>
        <end position="92"/>
    </location>
</feature>
<organism evidence="2 3">
    <name type="scientific">Halopseudomonas salegens</name>
    <dbReference type="NCBI Taxonomy" id="1434072"/>
    <lineage>
        <taxon>Bacteria</taxon>
        <taxon>Pseudomonadati</taxon>
        <taxon>Pseudomonadota</taxon>
        <taxon>Gammaproteobacteria</taxon>
        <taxon>Pseudomonadales</taxon>
        <taxon>Pseudomonadaceae</taxon>
        <taxon>Halopseudomonas</taxon>
    </lineage>
</organism>
<dbReference type="EMBL" id="LT629787">
    <property type="protein sequence ID" value="SDU37729.1"/>
    <property type="molecule type" value="Genomic_DNA"/>
</dbReference>
<evidence type="ECO:0000256" key="1">
    <source>
        <dbReference type="SAM" id="Phobius"/>
    </source>
</evidence>
<dbReference type="Proteomes" id="UP000243924">
    <property type="component" value="Chromosome I"/>
</dbReference>
<protein>
    <recommendedName>
        <fullName evidence="4">Multidrug transporter</fullName>
    </recommendedName>
</protein>
<keyword evidence="1" id="KW-0472">Membrane</keyword>
<evidence type="ECO:0008006" key="4">
    <source>
        <dbReference type="Google" id="ProtNLM"/>
    </source>
</evidence>
<gene>
    <name evidence="2" type="ORF">SAMN05216210_3465</name>
</gene>